<gene>
    <name evidence="2" type="ORF">ICHIAU1_18980</name>
</gene>
<organism evidence="2 3">
    <name type="scientific">Fluviibacter phosphoraccumulans</name>
    <dbReference type="NCBI Taxonomy" id="1751046"/>
    <lineage>
        <taxon>Bacteria</taxon>
        <taxon>Pseudomonadati</taxon>
        <taxon>Pseudomonadota</taxon>
        <taxon>Betaproteobacteria</taxon>
        <taxon>Rhodocyclales</taxon>
        <taxon>Fluviibacteraceae</taxon>
        <taxon>Fluviibacter</taxon>
    </lineage>
</organism>
<feature type="domain" description="Spore protein YkvP/CgeB glycosyl transferase-like" evidence="1">
    <location>
        <begin position="240"/>
        <end position="356"/>
    </location>
</feature>
<evidence type="ECO:0000259" key="1">
    <source>
        <dbReference type="Pfam" id="PF13524"/>
    </source>
</evidence>
<sequence length="365" mass="41368">MPARLIRKIGARVYSYSDARDAVELSGPFRHLKVALVTDQFTTDCLAEECQIRCLTPKNYMKVIQEWQPNMVFVESAFHGAGGAWRYELAKQPGWLLWRKPEAIFKLVLFAREQGVPTVFWNKDDGAYFDAFIHVAKAFNVVLTTDKDCLPKYRAVLPPDVPVAVMSMPYQPAFHYFDGFHFESPDACFAGSYYRRVLGGRRAFLDQLFQASGEAGMKIQVYDRNHHRLSRRVAFSFPKLPHLVVNPGVSNPETAAIYKRHLLSINVNSVTDSETMVSRRLLEILACGGIVVTNPSKAVEREFADFCHVVSDAVEARALFERMSHGPTQDDLERACAGAEYVAQHHTWAHRLADLCHMLKLDQIT</sequence>
<keyword evidence="3" id="KW-1185">Reference proteome</keyword>
<name>A0A7R6R2J0_9RHOO</name>
<proteinExistence type="predicted"/>
<dbReference type="Pfam" id="PF13524">
    <property type="entry name" value="Glyco_trans_1_2"/>
    <property type="match status" value="1"/>
</dbReference>
<dbReference type="OrthoDB" id="8756565at2"/>
<dbReference type="EMBL" id="AP022345">
    <property type="protein sequence ID" value="BBU69615.1"/>
    <property type="molecule type" value="Genomic_DNA"/>
</dbReference>
<dbReference type="AlphaFoldDB" id="A0A7R6R2J0"/>
<dbReference type="InterPro" id="IPR055259">
    <property type="entry name" value="YkvP/CgeB_Glyco_trans-like"/>
</dbReference>
<dbReference type="RefSeq" id="WP_162049686.1">
    <property type="nucleotide sequence ID" value="NZ_AP022345.1"/>
</dbReference>
<reference evidence="3" key="1">
    <citation type="submission" date="2020-01" db="EMBL/GenBank/DDBJ databases">
        <title>Phosphoaccumulans saitamaens gen. nov., sp. nov., a polyphosphate accumulating bacterium isolated from surface river water.</title>
        <authorList>
            <person name="Watanabe K."/>
            <person name="Suda W."/>
        </authorList>
    </citation>
    <scope>NUCLEOTIDE SEQUENCE [LARGE SCALE GENOMIC DNA]</scope>
    <source>
        <strain evidence="3">ICHIAU1</strain>
    </source>
</reference>
<dbReference type="Proteomes" id="UP000463961">
    <property type="component" value="Chromosome"/>
</dbReference>
<accession>A0A7R6R2J0</accession>
<evidence type="ECO:0000313" key="3">
    <source>
        <dbReference type="Proteomes" id="UP000463961"/>
    </source>
</evidence>
<protein>
    <recommendedName>
        <fullName evidence="1">Spore protein YkvP/CgeB glycosyl transferase-like domain-containing protein</fullName>
    </recommendedName>
</protein>
<evidence type="ECO:0000313" key="2">
    <source>
        <dbReference type="EMBL" id="BBU69615.1"/>
    </source>
</evidence>